<dbReference type="EMBL" id="LT719092">
    <property type="protein sequence ID" value="SJK84828.1"/>
    <property type="molecule type" value="Genomic_DNA"/>
</dbReference>
<dbReference type="Pfam" id="PF13635">
    <property type="entry name" value="DUF4143"/>
    <property type="match status" value="1"/>
</dbReference>
<dbReference type="RefSeq" id="WP_077076244.1">
    <property type="nucleotide sequence ID" value="NZ_LT719092.1"/>
</dbReference>
<reference evidence="4" key="1">
    <citation type="submission" date="2016-06" db="EMBL/GenBank/DDBJ databases">
        <authorList>
            <person name="Toshchakov V.S."/>
        </authorList>
    </citation>
    <scope>NUCLEOTIDE SEQUENCE [LARGE SCALE GENOMIC DNA]</scope>
    <source>
        <strain>PM4 (JCM 30641</strain>
        <strain evidence="4">\VKM B-2940)</strain>
    </source>
</reference>
<dbReference type="SUPFAM" id="SSF52540">
    <property type="entry name" value="P-loop containing nucleoside triphosphate hydrolases"/>
    <property type="match status" value="1"/>
</dbReference>
<feature type="domain" description="DUF4143" evidence="2">
    <location>
        <begin position="204"/>
        <end position="348"/>
    </location>
</feature>
<evidence type="ECO:0000259" key="2">
    <source>
        <dbReference type="Pfam" id="PF13635"/>
    </source>
</evidence>
<protein>
    <submittedName>
        <fullName evidence="3">Predicted ATPase (AAA+ superfamily)</fullName>
    </submittedName>
</protein>
<dbReference type="Pfam" id="PF13173">
    <property type="entry name" value="AAA_14"/>
    <property type="match status" value="1"/>
</dbReference>
<accession>A0A1R4A777</accession>
<feature type="domain" description="AAA" evidence="1">
    <location>
        <begin position="40"/>
        <end position="160"/>
    </location>
</feature>
<dbReference type="OrthoDB" id="371918at2157"/>
<dbReference type="InterPro" id="IPR025420">
    <property type="entry name" value="DUF4143"/>
</dbReference>
<dbReference type="PANTHER" id="PTHR33295:SF8">
    <property type="entry name" value="AAA+ ATPASE DOMAIN-CONTAINING PROTEIN"/>
    <property type="match status" value="1"/>
</dbReference>
<proteinExistence type="predicted"/>
<organism evidence="3 4">
    <name type="scientific">Cuniculiplasma divulgatum</name>
    <dbReference type="NCBI Taxonomy" id="1673428"/>
    <lineage>
        <taxon>Archaea</taxon>
        <taxon>Methanobacteriati</taxon>
        <taxon>Thermoplasmatota</taxon>
        <taxon>Thermoplasmata</taxon>
        <taxon>Thermoplasmatales</taxon>
        <taxon>Cuniculiplasmataceae</taxon>
        <taxon>Cuniculiplasma</taxon>
    </lineage>
</organism>
<dbReference type="InterPro" id="IPR027417">
    <property type="entry name" value="P-loop_NTPase"/>
</dbReference>
<dbReference type="Proteomes" id="UP000187822">
    <property type="component" value="Chromosome I"/>
</dbReference>
<keyword evidence="4" id="KW-1185">Reference proteome</keyword>
<evidence type="ECO:0000313" key="3">
    <source>
        <dbReference type="EMBL" id="SJK84828.1"/>
    </source>
</evidence>
<dbReference type="KEGG" id="cdiv:CPM_0994"/>
<name>A0A1R4A777_9ARCH</name>
<gene>
    <name evidence="3" type="ORF">CPM_0994</name>
</gene>
<dbReference type="AlphaFoldDB" id="A0A1R4A777"/>
<dbReference type="InterPro" id="IPR041682">
    <property type="entry name" value="AAA_14"/>
</dbReference>
<dbReference type="PANTHER" id="PTHR33295">
    <property type="entry name" value="ATPASE"/>
    <property type="match status" value="1"/>
</dbReference>
<dbReference type="GeneID" id="30927602"/>
<evidence type="ECO:0000313" key="4">
    <source>
        <dbReference type="Proteomes" id="UP000187822"/>
    </source>
</evidence>
<sequence>MILKETLRRIVTEQRQQIVLRQKSTKREILDEIPLDLPYAVIISGVRRVGKSTLLQQLFTKLPDFYYFNFEDPRLIDFELGDFDKLNQVMIEEYGQSRFYMLDEIQNIKGWEVFVRSMLDKGKQFFITGSNASLLSRELGTRLTGRHINIELFPFSFPESLNFFHKDRSLKAFEEYFQKGGLPQYLRYNRIEILQDLLLDVLYRDIVSRHNIRDSKSLQELALYLLGNVSNEYSYNNLKKLFNFGSVNTPISYISYMEDSYLLFTVQKFDYSLKKQTVNEKKVYGIDNGLIFCNSTSLSSDRGRMLENMVFLNLRRKYNDIYYFKEKKECDFIVMEKKKIIMAIQVCYEITDDNKSREIEGLMEAMTFFNLDRGLILTYDQEDVIHVGQKYIDIKPVWRWL</sequence>
<evidence type="ECO:0000259" key="1">
    <source>
        <dbReference type="Pfam" id="PF13173"/>
    </source>
</evidence>